<dbReference type="EMBL" id="QXUF01000049">
    <property type="protein sequence ID" value="RIN00778.1"/>
    <property type="molecule type" value="Genomic_DNA"/>
</dbReference>
<dbReference type="Pfam" id="PF13738">
    <property type="entry name" value="Pyr_redox_3"/>
    <property type="match status" value="1"/>
</dbReference>
<gene>
    <name evidence="2" type="ORF">BU112_08085</name>
</gene>
<dbReference type="PRINTS" id="PR00368">
    <property type="entry name" value="FADPNR"/>
</dbReference>
<dbReference type="PANTHER" id="PTHR43539">
    <property type="entry name" value="FLAVIN-BINDING MONOOXYGENASE-LIKE PROTEIN (AFU_ORTHOLOGUE AFUA_4G09220)"/>
    <property type="match status" value="1"/>
</dbReference>
<keyword evidence="3" id="KW-1185">Reference proteome</keyword>
<dbReference type="OrthoDB" id="9773233at2"/>
<dbReference type="SUPFAM" id="SSF51905">
    <property type="entry name" value="FAD/NAD(P)-binding domain"/>
    <property type="match status" value="1"/>
</dbReference>
<dbReference type="Gene3D" id="3.50.50.60">
    <property type="entry name" value="FAD/NAD(P)-binding domain"/>
    <property type="match status" value="2"/>
</dbReference>
<dbReference type="Proteomes" id="UP000286317">
    <property type="component" value="Unassembled WGS sequence"/>
</dbReference>
<dbReference type="GO" id="GO:0050660">
    <property type="term" value="F:flavin adenine dinucleotide binding"/>
    <property type="evidence" value="ECO:0007669"/>
    <property type="project" value="TreeGrafter"/>
</dbReference>
<evidence type="ECO:0000313" key="3">
    <source>
        <dbReference type="Proteomes" id="UP000286317"/>
    </source>
</evidence>
<name>A0A418IF59_9STAP</name>
<reference evidence="2 3" key="1">
    <citation type="journal article" date="2016" name="Front. Microbiol.">
        <title>Comprehensive Phylogenetic Analysis of Bovine Non-aureus Staphylococci Species Based on Whole-Genome Sequencing.</title>
        <authorList>
            <person name="Naushad S."/>
            <person name="Barkema H.W."/>
            <person name="Luby C."/>
            <person name="Condas L.A."/>
            <person name="Nobrega D.B."/>
            <person name="Carson D.A."/>
            <person name="De Buck J."/>
        </authorList>
    </citation>
    <scope>NUCLEOTIDE SEQUENCE [LARGE SCALE GENOMIC DNA]</scope>
    <source>
        <strain evidence="2 3">SNUC 4554</strain>
    </source>
</reference>
<dbReference type="AlphaFoldDB" id="A0A418IF59"/>
<dbReference type="GO" id="GO:0004497">
    <property type="term" value="F:monooxygenase activity"/>
    <property type="evidence" value="ECO:0007669"/>
    <property type="project" value="TreeGrafter"/>
</dbReference>
<protein>
    <submittedName>
        <fullName evidence="2">Flavoprotein</fullName>
    </submittedName>
</protein>
<sequence length="469" mass="52081">MTNIKSFTTKALSNCSQEETTCSSSPEVTVEKEEQMQFNLDLPVAIIGAGPIGLAAAAHLTIQKVPFIVFESGENVGNNILEWQHVHLFSPWQYDVDKAARKLLEETNWKAPQNDILPTGKELVDQYLVPLSKLPVLKESIQYNSQVISISRKQNDKMKSLDREKKPFEIYVKRNNDIEIVEARAIIDATGTWGNPNPATSNGVWLNSEKQCLNHIEYGIPEIKKNIKRYANKTVAVIGGGHSAINTLLELASLQKEFPETNLIWVLRKQNVEEAYGGEEKDALEARGELGAQIHSLVNLGKVQVYTPFYTMQVKPTHEQMELIGRYEDAMTSIKGIDELIVNAGNRPDFSIEQELRLSIDPATESVSDLAPLIDPNEHSCGTVRAHGEAILRQPEQGLYIVGMKSYGRAPTFLMSTGYEQVRSITSYLAGDIEASKRVELDLPETGVCSVNLQDAKEESSCSNTTSSC</sequence>
<dbReference type="InterPro" id="IPR036188">
    <property type="entry name" value="FAD/NAD-bd_sf"/>
</dbReference>
<comment type="caution">
    <text evidence="2">The sequence shown here is derived from an EMBL/GenBank/DDBJ whole genome shotgun (WGS) entry which is preliminary data.</text>
</comment>
<dbReference type="InterPro" id="IPR050982">
    <property type="entry name" value="Auxin_biosynth/cation_transpt"/>
</dbReference>
<dbReference type="PANTHER" id="PTHR43539:SF78">
    <property type="entry name" value="FLAVIN-CONTAINING MONOOXYGENASE"/>
    <property type="match status" value="1"/>
</dbReference>
<organism evidence="2 3">
    <name type="scientific">Staphylococcus shinii</name>
    <dbReference type="NCBI Taxonomy" id="2912228"/>
    <lineage>
        <taxon>Bacteria</taxon>
        <taxon>Bacillati</taxon>
        <taxon>Bacillota</taxon>
        <taxon>Bacilli</taxon>
        <taxon>Bacillales</taxon>
        <taxon>Staphylococcaceae</taxon>
        <taxon>Staphylococcus</taxon>
    </lineage>
</organism>
<proteinExistence type="predicted"/>
<accession>A0A418IF59</accession>
<evidence type="ECO:0000256" key="1">
    <source>
        <dbReference type="ARBA" id="ARBA00023002"/>
    </source>
</evidence>
<dbReference type="RefSeq" id="WP_119605243.1">
    <property type="nucleotide sequence ID" value="NZ_QXUF01000049.1"/>
</dbReference>
<keyword evidence="1" id="KW-0560">Oxidoreductase</keyword>
<evidence type="ECO:0000313" key="2">
    <source>
        <dbReference type="EMBL" id="RIN00778.1"/>
    </source>
</evidence>